<dbReference type="Pfam" id="PF18962">
    <property type="entry name" value="Por_Secre_tail"/>
    <property type="match status" value="1"/>
</dbReference>
<reference evidence="4" key="1">
    <citation type="submission" date="2022-11" db="EMBL/GenBank/DDBJ databases">
        <title>Refractory cell wall polysaccharides provide important carbon source for microbial heterotrophs in the hadal ocean.</title>
        <authorList>
            <person name="Zhu X."/>
        </authorList>
    </citation>
    <scope>NUCLEOTIDE SEQUENCE</scope>
    <source>
        <strain evidence="4">MTRN7</strain>
    </source>
</reference>
<dbReference type="InterPro" id="IPR028974">
    <property type="entry name" value="TSP_type-3_rpt"/>
</dbReference>
<dbReference type="EMBL" id="JAPFGC010000002">
    <property type="protein sequence ID" value="MDA0178214.1"/>
    <property type="molecule type" value="Genomic_DNA"/>
</dbReference>
<evidence type="ECO:0000313" key="5">
    <source>
        <dbReference type="Proteomes" id="UP001149142"/>
    </source>
</evidence>
<dbReference type="NCBIfam" id="TIGR04183">
    <property type="entry name" value="Por_Secre_tail"/>
    <property type="match status" value="1"/>
</dbReference>
<dbReference type="Pfam" id="PF02412">
    <property type="entry name" value="TSP_3"/>
    <property type="match status" value="3"/>
</dbReference>
<evidence type="ECO:0000256" key="2">
    <source>
        <dbReference type="ARBA" id="ARBA00022837"/>
    </source>
</evidence>
<keyword evidence="1" id="KW-0732">Signal</keyword>
<accession>A0ABT4S2B3</accession>
<comment type="caution">
    <text evidence="4">The sequence shown here is derived from an EMBL/GenBank/DDBJ whole genome shotgun (WGS) entry which is preliminary data.</text>
</comment>
<dbReference type="SUPFAM" id="SSF103647">
    <property type="entry name" value="TSP type-3 repeat"/>
    <property type="match status" value="1"/>
</dbReference>
<dbReference type="Proteomes" id="UP001149142">
    <property type="component" value="Unassembled WGS sequence"/>
</dbReference>
<organism evidence="4 5">
    <name type="scientific">Mesoflavibacter profundi</name>
    <dbReference type="NCBI Taxonomy" id="2708110"/>
    <lineage>
        <taxon>Bacteria</taxon>
        <taxon>Pseudomonadati</taxon>
        <taxon>Bacteroidota</taxon>
        <taxon>Flavobacteriia</taxon>
        <taxon>Flavobacteriales</taxon>
        <taxon>Flavobacteriaceae</taxon>
        <taxon>Mesoflavibacter</taxon>
    </lineage>
</organism>
<dbReference type="Gene3D" id="4.10.1080.10">
    <property type="entry name" value="TSP type-3 repeat"/>
    <property type="match status" value="1"/>
</dbReference>
<evidence type="ECO:0000259" key="3">
    <source>
        <dbReference type="Pfam" id="PF18962"/>
    </source>
</evidence>
<feature type="domain" description="Secretion system C-terminal sorting" evidence="3">
    <location>
        <begin position="311"/>
        <end position="384"/>
    </location>
</feature>
<sequence>MTNVKVLDLDLRDDNTVFAATYGRGIFSGQFTFDPNGDDDNDGVVNSIDNCPSVANADQLDSDNNGIGDACQDTDQDGILDINDNCPTVANPDQLDSDNNGVGDVCQDSDGDGVFDSVDNCVDTPNPNQEDINNNGIGDICDTSYAAQDNISVEVVSETCEGQDNGKININVNETYVTYTVTVNGPGTNISEQLTTNNLTIENLPVGGPYTVCVSVNEYDHVQCSEVSVEAAETIELELIEQNNGEDIEVNMYRGTAPYTVTLNGEVILITSQDNIILENLKSGLLEIKTAQACEGTFAKQINIIEFKATPNPVVDNLKVILPNGLDADALPVNVYDINGRVVYSDSFDVANNKEIYIPFQSLRSGVYFVNIQSEKAPKTIKIIKK</sequence>
<dbReference type="PANTHER" id="PTHR10199">
    <property type="entry name" value="THROMBOSPONDIN"/>
    <property type="match status" value="1"/>
</dbReference>
<keyword evidence="5" id="KW-1185">Reference proteome</keyword>
<evidence type="ECO:0000256" key="1">
    <source>
        <dbReference type="ARBA" id="ARBA00022729"/>
    </source>
</evidence>
<gene>
    <name evidence="4" type="ORF">OOZ35_11985</name>
</gene>
<keyword evidence="2" id="KW-0106">Calcium</keyword>
<evidence type="ECO:0000313" key="4">
    <source>
        <dbReference type="EMBL" id="MDA0178214.1"/>
    </source>
</evidence>
<protein>
    <submittedName>
        <fullName evidence="4">Thrombospondin type 3 repeat-containing protein</fullName>
    </submittedName>
</protein>
<proteinExistence type="predicted"/>
<dbReference type="InterPro" id="IPR003367">
    <property type="entry name" value="Thrombospondin_3-like_rpt"/>
</dbReference>
<dbReference type="InterPro" id="IPR017897">
    <property type="entry name" value="Thrombospondin_3_rpt"/>
</dbReference>
<dbReference type="PROSITE" id="PS51234">
    <property type="entry name" value="TSP3"/>
    <property type="match status" value="2"/>
</dbReference>
<name>A0ABT4S2B3_9FLAO</name>
<dbReference type="InterPro" id="IPR026444">
    <property type="entry name" value="Secre_tail"/>
</dbReference>